<evidence type="ECO:0000256" key="2">
    <source>
        <dbReference type="SAM" id="SignalP"/>
    </source>
</evidence>
<evidence type="ECO:0000313" key="4">
    <source>
        <dbReference type="Proteomes" id="UP000569329"/>
    </source>
</evidence>
<feature type="region of interest" description="Disordered" evidence="1">
    <location>
        <begin position="79"/>
        <end position="107"/>
    </location>
</feature>
<protein>
    <submittedName>
        <fullName evidence="3">Uncharacterized protein</fullName>
    </submittedName>
</protein>
<dbReference type="RefSeq" id="WP_182546615.1">
    <property type="nucleotide sequence ID" value="NZ_JACGWZ010000008.1"/>
</dbReference>
<feature type="signal peptide" evidence="2">
    <location>
        <begin position="1"/>
        <end position="26"/>
    </location>
</feature>
<proteinExistence type="predicted"/>
<organism evidence="3 4">
    <name type="scientific">Halosaccharopolyspora lacisalsi</name>
    <dbReference type="NCBI Taxonomy" id="1000566"/>
    <lineage>
        <taxon>Bacteria</taxon>
        <taxon>Bacillati</taxon>
        <taxon>Actinomycetota</taxon>
        <taxon>Actinomycetes</taxon>
        <taxon>Pseudonocardiales</taxon>
        <taxon>Pseudonocardiaceae</taxon>
        <taxon>Halosaccharopolyspora</taxon>
    </lineage>
</organism>
<name>A0A839E9B2_9PSEU</name>
<gene>
    <name evidence="3" type="ORF">FHX42_004824</name>
</gene>
<feature type="chain" id="PRO_5032281870" evidence="2">
    <location>
        <begin position="27"/>
        <end position="107"/>
    </location>
</feature>
<evidence type="ECO:0000313" key="3">
    <source>
        <dbReference type="EMBL" id="MBA8827428.1"/>
    </source>
</evidence>
<dbReference type="AlphaFoldDB" id="A0A839E9B2"/>
<evidence type="ECO:0000256" key="1">
    <source>
        <dbReference type="SAM" id="MobiDB-lite"/>
    </source>
</evidence>
<sequence length="107" mass="10282">MRTSLRVLGVATATVGLFAMGSPAFAANPPSVDVEDVTGQIAQNEGGNAGNGGEGGTGVNLCGLVPIAILGENTVNCSAGNGGDGGAGGEAGSEQQIGGDKDKKSHK</sequence>
<reference evidence="3 4" key="1">
    <citation type="submission" date="2020-07" db="EMBL/GenBank/DDBJ databases">
        <title>Sequencing the genomes of 1000 actinobacteria strains.</title>
        <authorList>
            <person name="Klenk H.-P."/>
        </authorList>
    </citation>
    <scope>NUCLEOTIDE SEQUENCE [LARGE SCALE GENOMIC DNA]</scope>
    <source>
        <strain evidence="3 4">DSM 45975</strain>
    </source>
</reference>
<keyword evidence="4" id="KW-1185">Reference proteome</keyword>
<keyword evidence="2" id="KW-0732">Signal</keyword>
<dbReference type="Proteomes" id="UP000569329">
    <property type="component" value="Unassembled WGS sequence"/>
</dbReference>
<feature type="compositionally biased region" description="Gly residues" evidence="1">
    <location>
        <begin position="80"/>
        <end position="91"/>
    </location>
</feature>
<dbReference type="EMBL" id="JACGWZ010000008">
    <property type="protein sequence ID" value="MBA8827428.1"/>
    <property type="molecule type" value="Genomic_DNA"/>
</dbReference>
<comment type="caution">
    <text evidence="3">The sequence shown here is derived from an EMBL/GenBank/DDBJ whole genome shotgun (WGS) entry which is preliminary data.</text>
</comment>
<accession>A0A839E9B2</accession>